<feature type="transmembrane region" description="Helical" evidence="1">
    <location>
        <begin position="130"/>
        <end position="152"/>
    </location>
</feature>
<feature type="transmembrane region" description="Helical" evidence="1">
    <location>
        <begin position="42"/>
        <end position="66"/>
    </location>
</feature>
<keyword evidence="1" id="KW-0472">Membrane</keyword>
<gene>
    <name evidence="2" type="ORF">CAUJ_LOCUS6086</name>
</gene>
<accession>A0A8S1H3Y7</accession>
<dbReference type="EMBL" id="CAJGYM010000014">
    <property type="protein sequence ID" value="CAD6190167.1"/>
    <property type="molecule type" value="Genomic_DNA"/>
</dbReference>
<evidence type="ECO:0000256" key="1">
    <source>
        <dbReference type="SAM" id="Phobius"/>
    </source>
</evidence>
<keyword evidence="1" id="KW-0812">Transmembrane</keyword>
<feature type="transmembrane region" description="Helical" evidence="1">
    <location>
        <begin position="6"/>
        <end position="21"/>
    </location>
</feature>
<organism evidence="2 3">
    <name type="scientific">Caenorhabditis auriculariae</name>
    <dbReference type="NCBI Taxonomy" id="2777116"/>
    <lineage>
        <taxon>Eukaryota</taxon>
        <taxon>Metazoa</taxon>
        <taxon>Ecdysozoa</taxon>
        <taxon>Nematoda</taxon>
        <taxon>Chromadorea</taxon>
        <taxon>Rhabditida</taxon>
        <taxon>Rhabditina</taxon>
        <taxon>Rhabditomorpha</taxon>
        <taxon>Rhabditoidea</taxon>
        <taxon>Rhabditidae</taxon>
        <taxon>Peloderinae</taxon>
        <taxon>Caenorhabditis</taxon>
    </lineage>
</organism>
<reference evidence="2" key="1">
    <citation type="submission" date="2020-10" db="EMBL/GenBank/DDBJ databases">
        <authorList>
            <person name="Kikuchi T."/>
        </authorList>
    </citation>
    <scope>NUCLEOTIDE SEQUENCE</scope>
    <source>
        <strain evidence="2">NKZ352</strain>
    </source>
</reference>
<keyword evidence="1" id="KW-1133">Transmembrane helix</keyword>
<name>A0A8S1H3Y7_9PELO</name>
<dbReference type="AlphaFoldDB" id="A0A8S1H3Y7"/>
<protein>
    <submittedName>
        <fullName evidence="2">Uncharacterized protein</fullName>
    </submittedName>
</protein>
<sequence length="169" mass="20011">MLKWYISAIWFTLLLFYYFKYKQCPEFFCKPQFSCSGNRKAYIIYNIHEIGVYVITVFTLIAYISIYRHVKDLTRISTAKRNFEKFILLQAMPMTIVRTIREVAVLGLVSARAFNVKTLKITISREDYDVFCFFYYLDVLTLALVVPLSFILNRKNYPRAVAFIKNDLV</sequence>
<proteinExistence type="predicted"/>
<evidence type="ECO:0000313" key="3">
    <source>
        <dbReference type="Proteomes" id="UP000835052"/>
    </source>
</evidence>
<comment type="caution">
    <text evidence="2">The sequence shown here is derived from an EMBL/GenBank/DDBJ whole genome shotgun (WGS) entry which is preliminary data.</text>
</comment>
<evidence type="ECO:0000313" key="2">
    <source>
        <dbReference type="EMBL" id="CAD6190167.1"/>
    </source>
</evidence>
<keyword evidence="3" id="KW-1185">Reference proteome</keyword>
<dbReference type="Proteomes" id="UP000835052">
    <property type="component" value="Unassembled WGS sequence"/>
</dbReference>